<gene>
    <name evidence="2" type="ORF">BJ875DRAFT_485165</name>
</gene>
<reference evidence="2" key="1">
    <citation type="journal article" date="2021" name="IMA Fungus">
        <title>Genomic characterization of three marine fungi, including Emericellopsis atlantica sp. nov. with signatures of a generalist lifestyle and marine biomass degradation.</title>
        <authorList>
            <person name="Hagestad O.C."/>
            <person name="Hou L."/>
            <person name="Andersen J.H."/>
            <person name="Hansen E.H."/>
            <person name="Altermark B."/>
            <person name="Li C."/>
            <person name="Kuhnert E."/>
            <person name="Cox R.J."/>
            <person name="Crous P.W."/>
            <person name="Spatafora J.W."/>
            <person name="Lail K."/>
            <person name="Amirebrahimi M."/>
            <person name="Lipzen A."/>
            <person name="Pangilinan J."/>
            <person name="Andreopoulos W."/>
            <person name="Hayes R.D."/>
            <person name="Ng V."/>
            <person name="Grigoriev I.V."/>
            <person name="Jackson S.A."/>
            <person name="Sutton T.D.S."/>
            <person name="Dobson A.D.W."/>
            <person name="Rama T."/>
        </authorList>
    </citation>
    <scope>NUCLEOTIDE SEQUENCE</scope>
    <source>
        <strain evidence="2">TRa018bII</strain>
    </source>
</reference>
<proteinExistence type="predicted"/>
<evidence type="ECO:0000313" key="3">
    <source>
        <dbReference type="Proteomes" id="UP000824998"/>
    </source>
</evidence>
<dbReference type="EMBL" id="MU251502">
    <property type="protein sequence ID" value="KAG9233392.1"/>
    <property type="molecule type" value="Genomic_DNA"/>
</dbReference>
<sequence length="132" mass="13842">MALPQEPPQQAPPPASLLAQLQALLQALPQAPPQAPPQATPPASPPAPPQTPPQEPPQAYIQAPEKQSWDVLPPGLGGGLIFTPPIIPLAALEARPEPVECPACGTFDITLCTNRFGIETQYVSYVGTFIAV</sequence>
<accession>A0A9P7YH33</accession>
<comment type="caution">
    <text evidence="2">The sequence shown here is derived from an EMBL/GenBank/DDBJ whole genome shotgun (WGS) entry which is preliminary data.</text>
</comment>
<feature type="region of interest" description="Disordered" evidence="1">
    <location>
        <begin position="27"/>
        <end position="59"/>
    </location>
</feature>
<dbReference type="AlphaFoldDB" id="A0A9P7YH33"/>
<evidence type="ECO:0008006" key="4">
    <source>
        <dbReference type="Google" id="ProtNLM"/>
    </source>
</evidence>
<name>A0A9P7YH33_9HELO</name>
<protein>
    <recommendedName>
        <fullName evidence="4">LITAF domain-containing protein</fullName>
    </recommendedName>
</protein>
<dbReference type="Proteomes" id="UP000824998">
    <property type="component" value="Unassembled WGS sequence"/>
</dbReference>
<evidence type="ECO:0000313" key="2">
    <source>
        <dbReference type="EMBL" id="KAG9233392.1"/>
    </source>
</evidence>
<evidence type="ECO:0000256" key="1">
    <source>
        <dbReference type="SAM" id="MobiDB-lite"/>
    </source>
</evidence>
<keyword evidence="3" id="KW-1185">Reference proteome</keyword>
<organism evidence="2 3">
    <name type="scientific">Amylocarpus encephaloides</name>
    <dbReference type="NCBI Taxonomy" id="45428"/>
    <lineage>
        <taxon>Eukaryota</taxon>
        <taxon>Fungi</taxon>
        <taxon>Dikarya</taxon>
        <taxon>Ascomycota</taxon>
        <taxon>Pezizomycotina</taxon>
        <taxon>Leotiomycetes</taxon>
        <taxon>Helotiales</taxon>
        <taxon>Helotiales incertae sedis</taxon>
        <taxon>Amylocarpus</taxon>
    </lineage>
</organism>
<feature type="compositionally biased region" description="Pro residues" evidence="1">
    <location>
        <begin position="30"/>
        <end position="56"/>
    </location>
</feature>